<dbReference type="InterPro" id="IPR000791">
    <property type="entry name" value="Gpr1/Fun34/SatP-like"/>
</dbReference>
<dbReference type="InterPro" id="IPR051633">
    <property type="entry name" value="AceTr"/>
</dbReference>
<dbReference type="HOGENOM" id="CLU_051062_3_1_9"/>
<evidence type="ECO:0000256" key="4">
    <source>
        <dbReference type="ARBA" id="ARBA00022989"/>
    </source>
</evidence>
<evidence type="ECO:0000313" key="7">
    <source>
        <dbReference type="EMBL" id="ACV63011.1"/>
    </source>
</evidence>
<gene>
    <name evidence="7" type="ordered locus">Dtox_2192</name>
</gene>
<protein>
    <submittedName>
        <fullName evidence="7">GPR1/FUN34/yaaH family protein</fullName>
    </submittedName>
</protein>
<comment type="similarity">
    <text evidence="2">Belongs to the acetate uptake transporter (AceTr) (TC 2.A.96) family.</text>
</comment>
<feature type="transmembrane region" description="Helical" evidence="6">
    <location>
        <begin position="47"/>
        <end position="66"/>
    </location>
</feature>
<dbReference type="EMBL" id="CP001720">
    <property type="protein sequence ID" value="ACV63011.1"/>
    <property type="molecule type" value="Genomic_DNA"/>
</dbReference>
<evidence type="ECO:0000256" key="5">
    <source>
        <dbReference type="ARBA" id="ARBA00023136"/>
    </source>
</evidence>
<dbReference type="OrthoDB" id="9787939at2"/>
<dbReference type="KEGG" id="dae:Dtox_2192"/>
<dbReference type="PANTHER" id="PTHR31123:SF1">
    <property type="entry name" value="ACCUMULATION OF DYADS PROTEIN 2-RELATED"/>
    <property type="match status" value="1"/>
</dbReference>
<comment type="subcellular location">
    <subcellularLocation>
        <location evidence="1">Membrane</location>
        <topology evidence="1">Multi-pass membrane protein</topology>
    </subcellularLocation>
</comment>
<evidence type="ECO:0000256" key="6">
    <source>
        <dbReference type="SAM" id="Phobius"/>
    </source>
</evidence>
<feature type="transmembrane region" description="Helical" evidence="6">
    <location>
        <begin position="165"/>
        <end position="187"/>
    </location>
</feature>
<dbReference type="AlphaFoldDB" id="C8VZN3"/>
<dbReference type="GO" id="GO:0015123">
    <property type="term" value="F:acetate transmembrane transporter activity"/>
    <property type="evidence" value="ECO:0007669"/>
    <property type="project" value="TreeGrafter"/>
</dbReference>
<dbReference type="eggNOG" id="COG1584">
    <property type="taxonomic scope" value="Bacteria"/>
</dbReference>
<dbReference type="NCBIfam" id="NF038013">
    <property type="entry name" value="AceTr_1"/>
    <property type="match status" value="1"/>
</dbReference>
<proteinExistence type="inferred from homology"/>
<dbReference type="Pfam" id="PF01184">
    <property type="entry name" value="Gpr1_Fun34_YaaH"/>
    <property type="match status" value="1"/>
</dbReference>
<evidence type="ECO:0000256" key="3">
    <source>
        <dbReference type="ARBA" id="ARBA00022692"/>
    </source>
</evidence>
<keyword evidence="3 6" id="KW-0812">Transmembrane</keyword>
<evidence type="ECO:0000256" key="2">
    <source>
        <dbReference type="ARBA" id="ARBA00005587"/>
    </source>
</evidence>
<evidence type="ECO:0000313" key="8">
    <source>
        <dbReference type="Proteomes" id="UP000002217"/>
    </source>
</evidence>
<reference evidence="7 8" key="1">
    <citation type="journal article" date="2009" name="Stand. Genomic Sci.">
        <title>Complete genome sequence of Desulfotomaculum acetoxidans type strain (5575).</title>
        <authorList>
            <person name="Spring S."/>
            <person name="Lapidus A."/>
            <person name="Schroder M."/>
            <person name="Gleim D."/>
            <person name="Sims D."/>
            <person name="Meincke L."/>
            <person name="Glavina Del Rio T."/>
            <person name="Tice H."/>
            <person name="Copeland A."/>
            <person name="Cheng J.F."/>
            <person name="Lucas S."/>
            <person name="Chen F."/>
            <person name="Nolan M."/>
            <person name="Bruce D."/>
            <person name="Goodwin L."/>
            <person name="Pitluck S."/>
            <person name="Ivanova N."/>
            <person name="Mavromatis K."/>
            <person name="Mikhailova N."/>
            <person name="Pati A."/>
            <person name="Chen A."/>
            <person name="Palaniappan K."/>
            <person name="Land M."/>
            <person name="Hauser L."/>
            <person name="Chang Y.J."/>
            <person name="Jeffries C.D."/>
            <person name="Chain P."/>
            <person name="Saunders E."/>
            <person name="Brettin T."/>
            <person name="Detter J.C."/>
            <person name="Goker M."/>
            <person name="Bristow J."/>
            <person name="Eisen J.A."/>
            <person name="Markowitz V."/>
            <person name="Hugenholtz P."/>
            <person name="Kyrpides N.C."/>
            <person name="Klenk H.P."/>
            <person name="Han C."/>
        </authorList>
    </citation>
    <scope>NUCLEOTIDE SEQUENCE [LARGE SCALE GENOMIC DNA]</scope>
    <source>
        <strain evidence="8">ATCC 49208 / DSM 771 / VKM B-1644</strain>
    </source>
</reference>
<feature type="transmembrane region" description="Helical" evidence="6">
    <location>
        <begin position="20"/>
        <end position="40"/>
    </location>
</feature>
<feature type="transmembrane region" description="Helical" evidence="6">
    <location>
        <begin position="133"/>
        <end position="153"/>
    </location>
</feature>
<organism evidence="7 8">
    <name type="scientific">Desulfofarcimen acetoxidans (strain ATCC 49208 / DSM 771 / KCTC 5769 / VKM B-1644 / 5575)</name>
    <name type="common">Desulfotomaculum acetoxidans</name>
    <dbReference type="NCBI Taxonomy" id="485916"/>
    <lineage>
        <taxon>Bacteria</taxon>
        <taxon>Bacillati</taxon>
        <taxon>Bacillota</taxon>
        <taxon>Clostridia</taxon>
        <taxon>Eubacteriales</taxon>
        <taxon>Peptococcaceae</taxon>
        <taxon>Desulfofarcimen</taxon>
    </lineage>
</organism>
<name>C8VZN3_DESAS</name>
<sequence length="201" mass="21775">MADDKIYEIRESSIADPGPLGLAAFALTTFVLSMANAGFIPATVKGVFLPLALFYGGGAQVLAGMWEYKKNNVFGATAFTTYGSFWIALGTLVLFEALKILDFKDQGNIAVGIFLVAFTIFTFYMWIGSFRLNNALIVVFTTLLITFILLDLAEFKFISAKIGGTMGIICAFSAWYTSAAGILNTVYKRVVLPIGPKSSSH</sequence>
<dbReference type="GO" id="GO:0005886">
    <property type="term" value="C:plasma membrane"/>
    <property type="evidence" value="ECO:0007669"/>
    <property type="project" value="TreeGrafter"/>
</dbReference>
<keyword evidence="5 6" id="KW-0472">Membrane</keyword>
<keyword evidence="4 6" id="KW-1133">Transmembrane helix</keyword>
<dbReference type="PANTHER" id="PTHR31123">
    <property type="entry name" value="ACCUMULATION OF DYADS PROTEIN 2-RELATED"/>
    <property type="match status" value="1"/>
</dbReference>
<feature type="transmembrane region" description="Helical" evidence="6">
    <location>
        <begin position="72"/>
        <end position="95"/>
    </location>
</feature>
<dbReference type="Proteomes" id="UP000002217">
    <property type="component" value="Chromosome"/>
</dbReference>
<feature type="transmembrane region" description="Helical" evidence="6">
    <location>
        <begin position="107"/>
        <end position="127"/>
    </location>
</feature>
<accession>C8VZN3</accession>
<dbReference type="RefSeq" id="WP_015757715.1">
    <property type="nucleotide sequence ID" value="NC_013216.1"/>
</dbReference>
<evidence type="ECO:0000256" key="1">
    <source>
        <dbReference type="ARBA" id="ARBA00004141"/>
    </source>
</evidence>
<keyword evidence="8" id="KW-1185">Reference proteome</keyword>